<sequence>MGSAAADNHHQPLLPATAALLSSHSLFSNEHETSDELEKILSDTKLSAVQRYSRATWTEMKLMSNLAAPAILVYVINNLLSMSTQIFSGHLGNLELAASSRQQWYSNFRIRSHNGNGNRDGNSMWASAWCGEAQCLAFTYRDQPYC</sequence>
<reference evidence="2" key="1">
    <citation type="submission" date="2025-08" db="UniProtKB">
        <authorList>
            <consortium name="RefSeq"/>
        </authorList>
    </citation>
    <scope>IDENTIFICATION</scope>
    <source>
        <tissue evidence="2">Young leaves</tissue>
    </source>
</reference>
<organism evidence="1 2">
    <name type="scientific">Cucurbita maxima</name>
    <name type="common">Pumpkin</name>
    <name type="synonym">Winter squash</name>
    <dbReference type="NCBI Taxonomy" id="3661"/>
    <lineage>
        <taxon>Eukaryota</taxon>
        <taxon>Viridiplantae</taxon>
        <taxon>Streptophyta</taxon>
        <taxon>Embryophyta</taxon>
        <taxon>Tracheophyta</taxon>
        <taxon>Spermatophyta</taxon>
        <taxon>Magnoliopsida</taxon>
        <taxon>eudicotyledons</taxon>
        <taxon>Gunneridae</taxon>
        <taxon>Pentapetalae</taxon>
        <taxon>rosids</taxon>
        <taxon>fabids</taxon>
        <taxon>Cucurbitales</taxon>
        <taxon>Cucurbitaceae</taxon>
        <taxon>Cucurbiteae</taxon>
        <taxon>Cucurbita</taxon>
    </lineage>
</organism>
<keyword evidence="1" id="KW-1185">Reference proteome</keyword>
<dbReference type="OrthoDB" id="2126698at2759"/>
<dbReference type="RefSeq" id="XP_022969292.1">
    <property type="nucleotide sequence ID" value="XM_023113524.1"/>
</dbReference>
<evidence type="ECO:0000313" key="1">
    <source>
        <dbReference type="Proteomes" id="UP000504608"/>
    </source>
</evidence>
<accession>A0A6J1HVY6</accession>
<dbReference type="AlphaFoldDB" id="A0A6J1HVY6"/>
<dbReference type="KEGG" id="cmax:111468341"/>
<gene>
    <name evidence="2" type="primary">LOC111468341</name>
</gene>
<protein>
    <submittedName>
        <fullName evidence="2">Protein DETOXIFICATION 40-like</fullName>
    </submittedName>
</protein>
<name>A0A6J1HVY6_CUCMA</name>
<proteinExistence type="predicted"/>
<dbReference type="Proteomes" id="UP000504608">
    <property type="component" value="Unplaced"/>
</dbReference>
<evidence type="ECO:0000313" key="2">
    <source>
        <dbReference type="RefSeq" id="XP_022969292.1"/>
    </source>
</evidence>
<dbReference type="GeneID" id="111468341"/>